<organism evidence="25 26">
    <name type="scientific">Cyclobacterium xiamenense</name>
    <dbReference type="NCBI Taxonomy" id="1297121"/>
    <lineage>
        <taxon>Bacteria</taxon>
        <taxon>Pseudomonadati</taxon>
        <taxon>Bacteroidota</taxon>
        <taxon>Cytophagia</taxon>
        <taxon>Cytophagales</taxon>
        <taxon>Cyclobacteriaceae</taxon>
        <taxon>Cyclobacterium</taxon>
    </lineage>
</organism>
<dbReference type="SUPFAM" id="SSF53244">
    <property type="entry name" value="MurD-like peptide ligases, peptide-binding domain"/>
    <property type="match status" value="1"/>
</dbReference>
<comment type="similarity">
    <text evidence="5 22">Belongs to the folylpolyglutamate synthase family.</text>
</comment>
<dbReference type="NCBIfam" id="TIGR01499">
    <property type="entry name" value="folC"/>
    <property type="match status" value="1"/>
</dbReference>
<proteinExistence type="inferred from homology"/>
<evidence type="ECO:0000256" key="1">
    <source>
        <dbReference type="ARBA" id="ARBA00001946"/>
    </source>
</evidence>
<dbReference type="InterPro" id="IPR036565">
    <property type="entry name" value="Mur-like_cat_sf"/>
</dbReference>
<evidence type="ECO:0000256" key="7">
    <source>
        <dbReference type="ARBA" id="ARBA00013025"/>
    </source>
</evidence>
<dbReference type="GO" id="GO:0004326">
    <property type="term" value="F:tetrahydrofolylpolyglutamate synthase activity"/>
    <property type="evidence" value="ECO:0007669"/>
    <property type="project" value="UniProtKB-EC"/>
</dbReference>
<evidence type="ECO:0000256" key="5">
    <source>
        <dbReference type="ARBA" id="ARBA00008276"/>
    </source>
</evidence>
<dbReference type="EMBL" id="FNZH01000001">
    <property type="protein sequence ID" value="SEI90017.1"/>
    <property type="molecule type" value="Genomic_DNA"/>
</dbReference>
<evidence type="ECO:0000256" key="4">
    <source>
        <dbReference type="ARBA" id="ARBA00005150"/>
    </source>
</evidence>
<dbReference type="PROSITE" id="PS01012">
    <property type="entry name" value="FOLYLPOLYGLU_SYNT_2"/>
    <property type="match status" value="1"/>
</dbReference>
<comment type="catalytic activity">
    <reaction evidence="19">
        <text>10-formyltetrahydrofolyl-(gamma-L-Glu)(n) + L-glutamate + ATP = 10-formyltetrahydrofolyl-(gamma-L-Glu)(n+1) + ADP + phosphate + H(+)</text>
        <dbReference type="Rhea" id="RHEA:51904"/>
        <dbReference type="Rhea" id="RHEA-COMP:13088"/>
        <dbReference type="Rhea" id="RHEA-COMP:14300"/>
        <dbReference type="ChEBI" id="CHEBI:15378"/>
        <dbReference type="ChEBI" id="CHEBI:29985"/>
        <dbReference type="ChEBI" id="CHEBI:30616"/>
        <dbReference type="ChEBI" id="CHEBI:43474"/>
        <dbReference type="ChEBI" id="CHEBI:134413"/>
        <dbReference type="ChEBI" id="CHEBI:456216"/>
        <dbReference type="EC" id="6.3.2.17"/>
    </reaction>
</comment>
<keyword evidence="13" id="KW-0460">Magnesium</keyword>
<evidence type="ECO:0000259" key="23">
    <source>
        <dbReference type="Pfam" id="PF02875"/>
    </source>
</evidence>
<dbReference type="RefSeq" id="WP_092169609.1">
    <property type="nucleotide sequence ID" value="NZ_FNZH01000001.1"/>
</dbReference>
<dbReference type="InterPro" id="IPR018109">
    <property type="entry name" value="Folylpolyglutamate_synth_CS"/>
</dbReference>
<dbReference type="PROSITE" id="PS01011">
    <property type="entry name" value="FOLYLPOLYGLU_SYNT_1"/>
    <property type="match status" value="1"/>
</dbReference>
<keyword evidence="14" id="KW-0289">Folate biosynthesis</keyword>
<sequence length="433" mass="47327">MTYQESLDFLYQALPMFQRVGAPAFKKDLSNTLMLCDRLGNPQQALRSIHIAGTNGKGSTSHALASVLQTAGYKTGLYTSPHLKSFRERIKINGQEIPEAEVCRFVEAHRAFLEELKPSFFEMTVAMALDYFVRGAVDYAVIETGMGGRFDSTNVVTPLLSVITNIGMDHMQFLGDSLEKIAGEKAGIIKQGVPVVIGQTQSETVAVFRQTAAQKNASIVFADQHMEVVPKGIVAGQLPLRAVFEIRPVGGKTWDLPMDLLGDYQARNLPAILLSLDSLKSMGLRIREEAIRDGLANTQASTGLKGRWQILGKNPTIICDTGHNIDGFRVILDQLLNLSYRQLTLVLGMVRDKDVDKILALLPKDAAYIFCQADQPRSLPADVLQQKALAYGLSGRVISDVNEALEFAKKNAVADDLIFVGGSTFVVAEINGL</sequence>
<evidence type="ECO:0000256" key="12">
    <source>
        <dbReference type="ARBA" id="ARBA00022840"/>
    </source>
</evidence>
<dbReference type="Gene3D" id="3.90.190.20">
    <property type="entry name" value="Mur ligase, C-terminal domain"/>
    <property type="match status" value="1"/>
</dbReference>
<evidence type="ECO:0000256" key="15">
    <source>
        <dbReference type="ARBA" id="ARBA00030048"/>
    </source>
</evidence>
<dbReference type="Proteomes" id="UP000199403">
    <property type="component" value="Unassembled WGS sequence"/>
</dbReference>
<evidence type="ECO:0000256" key="3">
    <source>
        <dbReference type="ARBA" id="ARBA00004799"/>
    </source>
</evidence>
<dbReference type="SUPFAM" id="SSF53623">
    <property type="entry name" value="MurD-like peptide ligases, catalytic domain"/>
    <property type="match status" value="1"/>
</dbReference>
<comment type="catalytic activity">
    <reaction evidence="20">
        <text>(6R)-5,10-methylenetetrahydrofolyl-(gamma-L-Glu)(n) + L-glutamate + ATP = (6R)-5,10-methylenetetrahydrofolyl-(gamma-L-Glu)(n+1) + ADP + phosphate + H(+)</text>
        <dbReference type="Rhea" id="RHEA:51912"/>
        <dbReference type="Rhea" id="RHEA-COMP:13257"/>
        <dbReference type="Rhea" id="RHEA-COMP:13258"/>
        <dbReference type="ChEBI" id="CHEBI:15378"/>
        <dbReference type="ChEBI" id="CHEBI:29985"/>
        <dbReference type="ChEBI" id="CHEBI:30616"/>
        <dbReference type="ChEBI" id="CHEBI:43474"/>
        <dbReference type="ChEBI" id="CHEBI:136572"/>
        <dbReference type="ChEBI" id="CHEBI:456216"/>
        <dbReference type="EC" id="6.3.2.17"/>
    </reaction>
</comment>
<keyword evidence="10" id="KW-0479">Metal-binding</keyword>
<keyword evidence="9 22" id="KW-0436">Ligase</keyword>
<feature type="domain" description="Mur ligase C-terminal" evidence="23">
    <location>
        <begin position="306"/>
        <end position="423"/>
    </location>
</feature>
<dbReference type="Pfam" id="PF02875">
    <property type="entry name" value="Mur_ligase_C"/>
    <property type="match status" value="1"/>
</dbReference>
<comment type="pathway">
    <text evidence="4">Cofactor biosynthesis; tetrahydrofolylpolyglutamate biosynthesis.</text>
</comment>
<reference evidence="26" key="1">
    <citation type="submission" date="2016-10" db="EMBL/GenBank/DDBJ databases">
        <authorList>
            <person name="Varghese N."/>
            <person name="Submissions S."/>
        </authorList>
    </citation>
    <scope>NUCLEOTIDE SEQUENCE [LARGE SCALE GENOMIC DNA]</scope>
    <source>
        <strain evidence="26">IBRC-M 10761</strain>
    </source>
</reference>
<dbReference type="Gene3D" id="3.40.1190.10">
    <property type="entry name" value="Mur-like, catalytic domain"/>
    <property type="match status" value="1"/>
</dbReference>
<dbReference type="GO" id="GO:0005737">
    <property type="term" value="C:cytoplasm"/>
    <property type="evidence" value="ECO:0007669"/>
    <property type="project" value="TreeGrafter"/>
</dbReference>
<comment type="catalytic activity">
    <reaction evidence="21">
        <text>7,8-dihydropteroate + L-glutamate + ATP = 7,8-dihydrofolate + ADP + phosphate + H(+)</text>
        <dbReference type="Rhea" id="RHEA:23584"/>
        <dbReference type="ChEBI" id="CHEBI:15378"/>
        <dbReference type="ChEBI" id="CHEBI:17839"/>
        <dbReference type="ChEBI" id="CHEBI:29985"/>
        <dbReference type="ChEBI" id="CHEBI:30616"/>
        <dbReference type="ChEBI" id="CHEBI:43474"/>
        <dbReference type="ChEBI" id="CHEBI:57451"/>
        <dbReference type="ChEBI" id="CHEBI:456216"/>
        <dbReference type="EC" id="6.3.2.12"/>
    </reaction>
</comment>
<dbReference type="EC" id="6.3.2.12" evidence="6"/>
<evidence type="ECO:0000256" key="11">
    <source>
        <dbReference type="ARBA" id="ARBA00022741"/>
    </source>
</evidence>
<dbReference type="PIRSF" id="PIRSF001563">
    <property type="entry name" value="Folylpolyglu_synth"/>
    <property type="match status" value="1"/>
</dbReference>
<dbReference type="FunFam" id="3.40.1190.10:FF:000011">
    <property type="entry name" value="Folylpolyglutamate synthase/dihydrofolate synthase"/>
    <property type="match status" value="1"/>
</dbReference>
<evidence type="ECO:0000256" key="13">
    <source>
        <dbReference type="ARBA" id="ARBA00022842"/>
    </source>
</evidence>
<feature type="domain" description="Mur ligase central" evidence="24">
    <location>
        <begin position="51"/>
        <end position="271"/>
    </location>
</feature>
<evidence type="ECO:0000256" key="2">
    <source>
        <dbReference type="ARBA" id="ARBA00002714"/>
    </source>
</evidence>
<protein>
    <recommendedName>
        <fullName evidence="8">Dihydrofolate synthase/folylpolyglutamate synthase</fullName>
        <ecNumber evidence="6">6.3.2.12</ecNumber>
        <ecNumber evidence="7">6.3.2.17</ecNumber>
    </recommendedName>
    <alternativeName>
        <fullName evidence="17">Folylpoly-gamma-glutamate synthetase-dihydrofolate synthetase</fullName>
    </alternativeName>
    <alternativeName>
        <fullName evidence="15">Folylpolyglutamate synthetase</fullName>
    </alternativeName>
    <alternativeName>
        <fullName evidence="16">Tetrahydrofolylpolyglutamate synthase</fullName>
    </alternativeName>
</protein>
<evidence type="ECO:0000313" key="25">
    <source>
        <dbReference type="EMBL" id="SEI90017.1"/>
    </source>
</evidence>
<dbReference type="GO" id="GO:0046872">
    <property type="term" value="F:metal ion binding"/>
    <property type="evidence" value="ECO:0007669"/>
    <property type="project" value="UniProtKB-KW"/>
</dbReference>
<evidence type="ECO:0000256" key="22">
    <source>
        <dbReference type="PIRNR" id="PIRNR001563"/>
    </source>
</evidence>
<dbReference type="Pfam" id="PF08245">
    <property type="entry name" value="Mur_ligase_M"/>
    <property type="match status" value="1"/>
</dbReference>
<comment type="cofactor">
    <cofactor evidence="1">
        <name>Mg(2+)</name>
        <dbReference type="ChEBI" id="CHEBI:18420"/>
    </cofactor>
</comment>
<dbReference type="AlphaFoldDB" id="A0A1H6UJT7"/>
<dbReference type="InterPro" id="IPR036615">
    <property type="entry name" value="Mur_ligase_C_dom_sf"/>
</dbReference>
<evidence type="ECO:0000256" key="18">
    <source>
        <dbReference type="ARBA" id="ARBA00047493"/>
    </source>
</evidence>
<evidence type="ECO:0000256" key="10">
    <source>
        <dbReference type="ARBA" id="ARBA00022723"/>
    </source>
</evidence>
<name>A0A1H6UJT7_9BACT</name>
<evidence type="ECO:0000256" key="8">
    <source>
        <dbReference type="ARBA" id="ARBA00019357"/>
    </source>
</evidence>
<dbReference type="GO" id="GO:0046656">
    <property type="term" value="P:folic acid biosynthetic process"/>
    <property type="evidence" value="ECO:0007669"/>
    <property type="project" value="UniProtKB-KW"/>
</dbReference>
<evidence type="ECO:0000256" key="21">
    <source>
        <dbReference type="ARBA" id="ARBA00049161"/>
    </source>
</evidence>
<keyword evidence="11 22" id="KW-0547">Nucleotide-binding</keyword>
<evidence type="ECO:0000259" key="24">
    <source>
        <dbReference type="Pfam" id="PF08245"/>
    </source>
</evidence>
<evidence type="ECO:0000256" key="6">
    <source>
        <dbReference type="ARBA" id="ARBA00013023"/>
    </source>
</evidence>
<gene>
    <name evidence="25" type="ORF">SAMN05192553_101764</name>
</gene>
<dbReference type="InterPro" id="IPR004101">
    <property type="entry name" value="Mur_ligase_C"/>
</dbReference>
<dbReference type="PANTHER" id="PTHR11136">
    <property type="entry name" value="FOLYLPOLYGLUTAMATE SYNTHASE-RELATED"/>
    <property type="match status" value="1"/>
</dbReference>
<dbReference type="InterPro" id="IPR013221">
    <property type="entry name" value="Mur_ligase_cen"/>
</dbReference>
<keyword evidence="26" id="KW-1185">Reference proteome</keyword>
<comment type="catalytic activity">
    <reaction evidence="18">
        <text>(6S)-5,6,7,8-tetrahydrofolyl-(gamma-L-Glu)(n) + L-glutamate + ATP = (6S)-5,6,7,8-tetrahydrofolyl-(gamma-L-Glu)(n+1) + ADP + phosphate + H(+)</text>
        <dbReference type="Rhea" id="RHEA:10580"/>
        <dbReference type="Rhea" id="RHEA-COMP:14738"/>
        <dbReference type="Rhea" id="RHEA-COMP:14740"/>
        <dbReference type="ChEBI" id="CHEBI:15378"/>
        <dbReference type="ChEBI" id="CHEBI:29985"/>
        <dbReference type="ChEBI" id="CHEBI:30616"/>
        <dbReference type="ChEBI" id="CHEBI:43474"/>
        <dbReference type="ChEBI" id="CHEBI:141005"/>
        <dbReference type="ChEBI" id="CHEBI:456216"/>
        <dbReference type="EC" id="6.3.2.17"/>
    </reaction>
</comment>
<evidence type="ECO:0000256" key="16">
    <source>
        <dbReference type="ARBA" id="ARBA00030592"/>
    </source>
</evidence>
<dbReference type="PANTHER" id="PTHR11136:SF0">
    <property type="entry name" value="DIHYDROFOLATE SYNTHETASE-RELATED"/>
    <property type="match status" value="1"/>
</dbReference>
<evidence type="ECO:0000256" key="19">
    <source>
        <dbReference type="ARBA" id="ARBA00047808"/>
    </source>
</evidence>
<keyword evidence="12 22" id="KW-0067">ATP-binding</keyword>
<dbReference type="STRING" id="1416801.SAMN05192553_101764"/>
<dbReference type="OrthoDB" id="9809356at2"/>
<evidence type="ECO:0000256" key="17">
    <source>
        <dbReference type="ARBA" id="ARBA00032510"/>
    </source>
</evidence>
<dbReference type="GO" id="GO:0008841">
    <property type="term" value="F:dihydrofolate synthase activity"/>
    <property type="evidence" value="ECO:0007669"/>
    <property type="project" value="UniProtKB-EC"/>
</dbReference>
<evidence type="ECO:0000256" key="14">
    <source>
        <dbReference type="ARBA" id="ARBA00022909"/>
    </source>
</evidence>
<evidence type="ECO:0000313" key="26">
    <source>
        <dbReference type="Proteomes" id="UP000199403"/>
    </source>
</evidence>
<evidence type="ECO:0000256" key="9">
    <source>
        <dbReference type="ARBA" id="ARBA00022598"/>
    </source>
</evidence>
<evidence type="ECO:0000256" key="20">
    <source>
        <dbReference type="ARBA" id="ARBA00049035"/>
    </source>
</evidence>
<dbReference type="GO" id="GO:0005524">
    <property type="term" value="F:ATP binding"/>
    <property type="evidence" value="ECO:0007669"/>
    <property type="project" value="UniProtKB-KW"/>
</dbReference>
<dbReference type="InterPro" id="IPR001645">
    <property type="entry name" value="Folylpolyglutamate_synth"/>
</dbReference>
<comment type="pathway">
    <text evidence="3">Cofactor biosynthesis; tetrahydrofolate biosynthesis; 7,8-dihydrofolate from 2-amino-4-hydroxy-6-hydroxymethyl-7,8-dihydropteridine diphosphate and 4-aminobenzoate: step 2/2.</text>
</comment>
<accession>A0A1H6UJT7</accession>
<dbReference type="EC" id="6.3.2.17" evidence="7"/>
<comment type="function">
    <text evidence="2">Functions in two distinct reactions of the de novo folate biosynthetic pathway. Catalyzes the addition of a glutamate residue to dihydropteroate (7,8-dihydropteroate or H2Pte) to form dihydrofolate (7,8-dihydrofolate monoglutamate or H2Pte-Glu). Also catalyzes successive additions of L-glutamate to tetrahydrofolate or 10-formyltetrahydrofolate or 5,10-methylenetetrahydrofolate, leading to folylpolyglutamate derivatives.</text>
</comment>